<accession>A0A5J5CPM2</accession>
<organism evidence="1 2">
    <name type="scientific">Etheostoma spectabile</name>
    <name type="common">orangethroat darter</name>
    <dbReference type="NCBI Taxonomy" id="54343"/>
    <lineage>
        <taxon>Eukaryota</taxon>
        <taxon>Metazoa</taxon>
        <taxon>Chordata</taxon>
        <taxon>Craniata</taxon>
        <taxon>Vertebrata</taxon>
        <taxon>Euteleostomi</taxon>
        <taxon>Actinopterygii</taxon>
        <taxon>Neopterygii</taxon>
        <taxon>Teleostei</taxon>
        <taxon>Neoteleostei</taxon>
        <taxon>Acanthomorphata</taxon>
        <taxon>Eupercaria</taxon>
        <taxon>Perciformes</taxon>
        <taxon>Percoidei</taxon>
        <taxon>Percidae</taxon>
        <taxon>Etheostomatinae</taxon>
        <taxon>Etheostoma</taxon>
    </lineage>
</organism>
<comment type="caution">
    <text evidence="1">The sequence shown here is derived from an EMBL/GenBank/DDBJ whole genome shotgun (WGS) entry which is preliminary data.</text>
</comment>
<keyword evidence="2" id="KW-1185">Reference proteome</keyword>
<name>A0A5J5CPM2_9PERO</name>
<dbReference type="EMBL" id="VOFY01000020">
    <property type="protein sequence ID" value="KAA8582370.1"/>
    <property type="molecule type" value="Genomic_DNA"/>
</dbReference>
<proteinExistence type="predicted"/>
<reference evidence="1 2" key="1">
    <citation type="submission" date="2019-08" db="EMBL/GenBank/DDBJ databases">
        <title>A chromosome-level genome assembly, high-density linkage maps, and genome scans reveal the genomic architecture of hybrid incompatibilities underlying speciation via character displacement in darters (Percidae: Etheostominae).</title>
        <authorList>
            <person name="Moran R.L."/>
            <person name="Catchen J.M."/>
            <person name="Fuller R.C."/>
        </authorList>
    </citation>
    <scope>NUCLEOTIDE SEQUENCE [LARGE SCALE GENOMIC DNA]</scope>
    <source>
        <strain evidence="1">EspeVRDwgs_2016</strain>
        <tissue evidence="1">Muscle</tissue>
    </source>
</reference>
<protein>
    <submittedName>
        <fullName evidence="1">Uncharacterized protein</fullName>
    </submittedName>
</protein>
<sequence length="65" mass="7496">MNSSGSSIREPHFLPELNTRRATFERAQFIGVFKKVMRPPVGQSTAVNRLMKALPNLFHHLWLHP</sequence>
<dbReference type="Proteomes" id="UP000327493">
    <property type="component" value="Chromosome 20"/>
</dbReference>
<evidence type="ECO:0000313" key="1">
    <source>
        <dbReference type="EMBL" id="KAA8582370.1"/>
    </source>
</evidence>
<dbReference type="AlphaFoldDB" id="A0A5J5CPM2"/>
<feature type="non-terminal residue" evidence="1">
    <location>
        <position position="65"/>
    </location>
</feature>
<gene>
    <name evidence="1" type="ORF">FQN60_009110</name>
</gene>
<evidence type="ECO:0000313" key="2">
    <source>
        <dbReference type="Proteomes" id="UP000327493"/>
    </source>
</evidence>